<keyword evidence="9" id="KW-1185">Reference proteome</keyword>
<dbReference type="KEGG" id="anr:Ana3638_18270"/>
<dbReference type="RefSeq" id="WP_161839310.1">
    <property type="nucleotide sequence ID" value="NZ_CP048000.1"/>
</dbReference>
<organism evidence="8 9">
    <name type="scientific">Anaerocolumna sedimenticola</name>
    <dbReference type="NCBI Taxonomy" id="2696063"/>
    <lineage>
        <taxon>Bacteria</taxon>
        <taxon>Bacillati</taxon>
        <taxon>Bacillota</taxon>
        <taxon>Clostridia</taxon>
        <taxon>Lachnospirales</taxon>
        <taxon>Lachnospiraceae</taxon>
        <taxon>Anaerocolumna</taxon>
    </lineage>
</organism>
<dbReference type="GO" id="GO:0009379">
    <property type="term" value="C:Holliday junction helicase complex"/>
    <property type="evidence" value="ECO:0007669"/>
    <property type="project" value="InterPro"/>
</dbReference>
<gene>
    <name evidence="6 8" type="primary">ruvA</name>
    <name evidence="8" type="ORF">Ana3638_18270</name>
</gene>
<evidence type="ECO:0000259" key="7">
    <source>
        <dbReference type="SMART" id="SM00278"/>
    </source>
</evidence>
<dbReference type="GO" id="GO:0006310">
    <property type="term" value="P:DNA recombination"/>
    <property type="evidence" value="ECO:0007669"/>
    <property type="project" value="UniProtKB-UniRule"/>
</dbReference>
<dbReference type="InterPro" id="IPR010994">
    <property type="entry name" value="RuvA_2-like"/>
</dbReference>
<dbReference type="InterPro" id="IPR036267">
    <property type="entry name" value="RuvA_C_sf"/>
</dbReference>
<dbReference type="SMART" id="SM00278">
    <property type="entry name" value="HhH1"/>
    <property type="match status" value="2"/>
</dbReference>
<proteinExistence type="inferred from homology"/>
<protein>
    <recommendedName>
        <fullName evidence="6">Holliday junction branch migration complex subunit RuvA</fullName>
    </recommendedName>
</protein>
<feature type="region of interest" description="Domain III" evidence="6">
    <location>
        <begin position="156"/>
        <end position="207"/>
    </location>
</feature>
<name>A0A6P1TQ69_9FIRM</name>
<sequence>MISYIKGELTEISEEGIVVEANGLGYEVRMPLSSLDDLPKTGSLIKIYTYLHVREDAVGLFGFLTRDDLTVFKLLITVNGIGPKGALGILSAITPDDLRFAVLSDDVKTIAKAPGIGNKTASKLIIELKDKLKLEDAFEQKLMNQMDGQLKLTGTESNTGDVRKETIEALTVLGYSATDAAKVVRNIEIKDGMTAEDVLKQSLKRLI</sequence>
<dbReference type="Gene3D" id="1.10.150.20">
    <property type="entry name" value="5' to 3' exonuclease, C-terminal subdomain"/>
    <property type="match status" value="1"/>
</dbReference>
<dbReference type="InterPro" id="IPR000085">
    <property type="entry name" value="RuvA"/>
</dbReference>
<dbReference type="InterPro" id="IPR003583">
    <property type="entry name" value="Hlx-hairpin-Hlx_DNA-bd_motif"/>
</dbReference>
<keyword evidence="3 6" id="KW-0238">DNA-binding</keyword>
<evidence type="ECO:0000256" key="5">
    <source>
        <dbReference type="ARBA" id="ARBA00023204"/>
    </source>
</evidence>
<evidence type="ECO:0000256" key="2">
    <source>
        <dbReference type="ARBA" id="ARBA00022763"/>
    </source>
</evidence>
<dbReference type="Gene3D" id="1.10.8.10">
    <property type="entry name" value="DNA helicase RuvA subunit, C-terminal domain"/>
    <property type="match status" value="1"/>
</dbReference>
<evidence type="ECO:0000313" key="9">
    <source>
        <dbReference type="Proteomes" id="UP000464314"/>
    </source>
</evidence>
<dbReference type="Proteomes" id="UP000464314">
    <property type="component" value="Chromosome"/>
</dbReference>
<dbReference type="GO" id="GO:0000400">
    <property type="term" value="F:four-way junction DNA binding"/>
    <property type="evidence" value="ECO:0007669"/>
    <property type="project" value="UniProtKB-UniRule"/>
</dbReference>
<dbReference type="InterPro" id="IPR013849">
    <property type="entry name" value="DNA_helicase_Holl-junc_RuvA_I"/>
</dbReference>
<comment type="similarity">
    <text evidence="6">Belongs to the RuvA family.</text>
</comment>
<dbReference type="SUPFAM" id="SSF50249">
    <property type="entry name" value="Nucleic acid-binding proteins"/>
    <property type="match status" value="1"/>
</dbReference>
<keyword evidence="2 6" id="KW-0227">DNA damage</keyword>
<dbReference type="Pfam" id="PF14520">
    <property type="entry name" value="HHH_5"/>
    <property type="match status" value="1"/>
</dbReference>
<evidence type="ECO:0000313" key="8">
    <source>
        <dbReference type="EMBL" id="QHQ62487.1"/>
    </source>
</evidence>
<dbReference type="CDD" id="cd14332">
    <property type="entry name" value="UBA_RuvA_C"/>
    <property type="match status" value="1"/>
</dbReference>
<dbReference type="GO" id="GO:0005737">
    <property type="term" value="C:cytoplasm"/>
    <property type="evidence" value="ECO:0007669"/>
    <property type="project" value="UniProtKB-SubCell"/>
</dbReference>
<keyword evidence="4 6" id="KW-0233">DNA recombination</keyword>
<dbReference type="GO" id="GO:0005524">
    <property type="term" value="F:ATP binding"/>
    <property type="evidence" value="ECO:0007669"/>
    <property type="project" value="InterPro"/>
</dbReference>
<dbReference type="InterPro" id="IPR012340">
    <property type="entry name" value="NA-bd_OB-fold"/>
</dbReference>
<dbReference type="SUPFAM" id="SSF47781">
    <property type="entry name" value="RuvA domain 2-like"/>
    <property type="match status" value="1"/>
</dbReference>
<accession>A0A6P1TQ69</accession>
<keyword evidence="5 6" id="KW-0234">DNA repair</keyword>
<evidence type="ECO:0000256" key="4">
    <source>
        <dbReference type="ARBA" id="ARBA00023172"/>
    </source>
</evidence>
<dbReference type="GO" id="GO:0048476">
    <property type="term" value="C:Holliday junction resolvase complex"/>
    <property type="evidence" value="ECO:0007669"/>
    <property type="project" value="UniProtKB-UniRule"/>
</dbReference>
<feature type="domain" description="Helix-hairpin-helix DNA-binding motif class 1" evidence="7">
    <location>
        <begin position="73"/>
        <end position="92"/>
    </location>
</feature>
<comment type="subcellular location">
    <subcellularLocation>
        <location evidence="6">Cytoplasm</location>
    </subcellularLocation>
</comment>
<evidence type="ECO:0000256" key="1">
    <source>
        <dbReference type="ARBA" id="ARBA00022490"/>
    </source>
</evidence>
<dbReference type="AlphaFoldDB" id="A0A6P1TQ69"/>
<dbReference type="GO" id="GO:0009378">
    <property type="term" value="F:four-way junction helicase activity"/>
    <property type="evidence" value="ECO:0007669"/>
    <property type="project" value="InterPro"/>
</dbReference>
<feature type="domain" description="Helix-hairpin-helix DNA-binding motif class 1" evidence="7">
    <location>
        <begin position="108"/>
        <end position="127"/>
    </location>
</feature>
<dbReference type="Pfam" id="PF07499">
    <property type="entry name" value="RuvA_C"/>
    <property type="match status" value="1"/>
</dbReference>
<reference evidence="8 9" key="1">
    <citation type="submission" date="2020-01" db="EMBL/GenBank/DDBJ databases">
        <title>Genome analysis of Anaerocolumna sp. CBA3638.</title>
        <authorList>
            <person name="Kim J."/>
            <person name="Roh S.W."/>
        </authorList>
    </citation>
    <scope>NUCLEOTIDE SEQUENCE [LARGE SCALE GENOMIC DNA]</scope>
    <source>
        <strain evidence="8 9">CBA3638</strain>
    </source>
</reference>
<dbReference type="SUPFAM" id="SSF46929">
    <property type="entry name" value="DNA helicase RuvA subunit, C-terminal domain"/>
    <property type="match status" value="1"/>
</dbReference>
<comment type="domain">
    <text evidence="6">Has three domains with a flexible linker between the domains II and III and assumes an 'L' shape. Domain III is highly mobile and contacts RuvB.</text>
</comment>
<dbReference type="Gene3D" id="2.40.50.140">
    <property type="entry name" value="Nucleic acid-binding proteins"/>
    <property type="match status" value="1"/>
</dbReference>
<dbReference type="EMBL" id="CP048000">
    <property type="protein sequence ID" value="QHQ62487.1"/>
    <property type="molecule type" value="Genomic_DNA"/>
</dbReference>
<evidence type="ECO:0000256" key="6">
    <source>
        <dbReference type="HAMAP-Rule" id="MF_00031"/>
    </source>
</evidence>
<feature type="region of interest" description="Domain I" evidence="6">
    <location>
        <begin position="1"/>
        <end position="64"/>
    </location>
</feature>
<dbReference type="HAMAP" id="MF_00031">
    <property type="entry name" value="DNA_HJ_migration_RuvA"/>
    <property type="match status" value="1"/>
</dbReference>
<comment type="caution">
    <text evidence="6">Lacks conserved residue(s) required for the propagation of feature annotation.</text>
</comment>
<dbReference type="Pfam" id="PF01330">
    <property type="entry name" value="RuvA_N"/>
    <property type="match status" value="1"/>
</dbReference>
<dbReference type="NCBIfam" id="TIGR00084">
    <property type="entry name" value="ruvA"/>
    <property type="match status" value="1"/>
</dbReference>
<comment type="function">
    <text evidence="6">The RuvA-RuvB-RuvC complex processes Holliday junction (HJ) DNA during genetic recombination and DNA repair, while the RuvA-RuvB complex plays an important role in the rescue of blocked DNA replication forks via replication fork reversal (RFR). RuvA specifically binds to HJ cruciform DNA, conferring on it an open structure. The RuvB hexamer acts as an ATP-dependent pump, pulling dsDNA into and through the RuvAB complex. HJ branch migration allows RuvC to scan DNA until it finds its consensus sequence, where it cleaves and resolves the cruciform DNA.</text>
</comment>
<evidence type="ECO:0000256" key="3">
    <source>
        <dbReference type="ARBA" id="ARBA00023125"/>
    </source>
</evidence>
<keyword evidence="1 6" id="KW-0963">Cytoplasm</keyword>
<dbReference type="GO" id="GO:0006281">
    <property type="term" value="P:DNA repair"/>
    <property type="evidence" value="ECO:0007669"/>
    <property type="project" value="UniProtKB-UniRule"/>
</dbReference>
<dbReference type="InterPro" id="IPR011114">
    <property type="entry name" value="RuvA_C"/>
</dbReference>
<comment type="subunit">
    <text evidence="6">Homotetramer. Forms an RuvA(8)-RuvB(12)-Holliday junction (HJ) complex. HJ DNA is sandwiched between 2 RuvA tetramers; dsDNA enters through RuvA and exits via RuvB. An RuvB hexamer assembles on each DNA strand where it exits the tetramer. Each RuvB hexamer is contacted by two RuvA subunits (via domain III) on 2 adjacent RuvB subunits; this complex drives branch migration. In the full resolvosome a probable DNA-RuvA(4)-RuvB(12)-RuvC(2) complex forms which resolves the HJ.</text>
</comment>